<dbReference type="Proteomes" id="UP000029500">
    <property type="component" value="Chromosome"/>
</dbReference>
<dbReference type="KEGG" id="pgm:PGRAT_25980"/>
<gene>
    <name evidence="3" type="ORF">PGRAT_25980</name>
</gene>
<feature type="domain" description="Glycosyltransferase subfamily 4-like N-terminal" evidence="2">
    <location>
        <begin position="89"/>
        <end position="200"/>
    </location>
</feature>
<dbReference type="EMBL" id="CP009287">
    <property type="protein sequence ID" value="AIQ70694.1"/>
    <property type="molecule type" value="Genomic_DNA"/>
</dbReference>
<dbReference type="CDD" id="cd03801">
    <property type="entry name" value="GT4_PimA-like"/>
    <property type="match status" value="1"/>
</dbReference>
<organism evidence="3 4">
    <name type="scientific">Paenibacillus graminis</name>
    <dbReference type="NCBI Taxonomy" id="189425"/>
    <lineage>
        <taxon>Bacteria</taxon>
        <taxon>Bacillati</taxon>
        <taxon>Bacillota</taxon>
        <taxon>Bacilli</taxon>
        <taxon>Bacillales</taxon>
        <taxon>Paenibacillaceae</taxon>
        <taxon>Paenibacillus</taxon>
    </lineage>
</organism>
<dbReference type="STRING" id="189425.PGRAT_25980"/>
<evidence type="ECO:0000313" key="3">
    <source>
        <dbReference type="EMBL" id="AIQ70694.1"/>
    </source>
</evidence>
<dbReference type="eggNOG" id="COG0438">
    <property type="taxonomic scope" value="Bacteria"/>
</dbReference>
<dbReference type="PANTHER" id="PTHR45947:SF3">
    <property type="entry name" value="SULFOQUINOVOSYL TRANSFERASE SQD2"/>
    <property type="match status" value="1"/>
</dbReference>
<evidence type="ECO:0000313" key="4">
    <source>
        <dbReference type="Proteomes" id="UP000029500"/>
    </source>
</evidence>
<accession>A0A089NNN4</accession>
<dbReference type="Gene3D" id="3.40.50.2000">
    <property type="entry name" value="Glycogen Phosphorylase B"/>
    <property type="match status" value="2"/>
</dbReference>
<feature type="domain" description="Glycosyl transferase family 1" evidence="1">
    <location>
        <begin position="211"/>
        <end position="370"/>
    </location>
</feature>
<dbReference type="HOGENOM" id="CLU_009583_0_2_9"/>
<evidence type="ECO:0000259" key="2">
    <source>
        <dbReference type="Pfam" id="PF13439"/>
    </source>
</evidence>
<dbReference type="InterPro" id="IPR001296">
    <property type="entry name" value="Glyco_trans_1"/>
</dbReference>
<dbReference type="SUPFAM" id="SSF53756">
    <property type="entry name" value="UDP-Glycosyltransferase/glycogen phosphorylase"/>
    <property type="match status" value="1"/>
</dbReference>
<dbReference type="AlphaFoldDB" id="A0A089NNN4"/>
<evidence type="ECO:0000259" key="1">
    <source>
        <dbReference type="Pfam" id="PF00534"/>
    </source>
</evidence>
<dbReference type="Pfam" id="PF13439">
    <property type="entry name" value="Glyco_transf_4"/>
    <property type="match status" value="1"/>
</dbReference>
<name>A0A089NNN4_9BACL</name>
<dbReference type="InterPro" id="IPR028098">
    <property type="entry name" value="Glyco_trans_4-like_N"/>
</dbReference>
<dbReference type="PANTHER" id="PTHR45947">
    <property type="entry name" value="SULFOQUINOVOSYL TRANSFERASE SQD2"/>
    <property type="match status" value="1"/>
</dbReference>
<keyword evidence="4" id="KW-1185">Reference proteome</keyword>
<proteinExistence type="predicted"/>
<dbReference type="RefSeq" id="WP_025707037.1">
    <property type="nucleotide sequence ID" value="NZ_CP009287.1"/>
</dbReference>
<dbReference type="GO" id="GO:0016757">
    <property type="term" value="F:glycosyltransferase activity"/>
    <property type="evidence" value="ECO:0007669"/>
    <property type="project" value="InterPro"/>
</dbReference>
<dbReference type="InterPro" id="IPR050194">
    <property type="entry name" value="Glycosyltransferase_grp1"/>
</dbReference>
<dbReference type="OrthoDB" id="9814612at2"/>
<sequence>MEQVSFKIRPTVLFVFHNSDFYSGATRSLLDIIDKYLEEETVNVVVLFSKREGTAIDYLNNKKVKIIYSFYTELVASINQSSLKKMIAFPYRFGRMLISMFSIYRLKNLIRELKVDAVYTNTSVIFVGGFINKFFKIPHIWHFREFRREDQQIDFFFREKYFYKFANKYTDKIIVLSQSMLTKYKENIQNEKLKTIYNDISPSYINPKKTFDLNKPKIQILITGTLSEGKGQLEALQAMKVLLSRGYDLTLNIAGSTNCEYYKILKDYIMTHNIGENVVFHGLRKDMNELRSQMDIGLISSKSEAFGRVTVEGMLSSLAMVGRDSAGTSELIKNKETGLLYEPGSIESLVESLEYLCNSRSEIKRIATNGFNYAVDNFTLGKCSDSILKMVLEVTREPKYI</sequence>
<reference evidence="3 4" key="1">
    <citation type="submission" date="2014-08" db="EMBL/GenBank/DDBJ databases">
        <title>Comparative genomics of the Paenibacillus odorifer group.</title>
        <authorList>
            <person name="den Bakker H.C."/>
            <person name="Tsai Y.-C."/>
            <person name="Martin N."/>
            <person name="Korlach J."/>
            <person name="Wiedmann M."/>
        </authorList>
    </citation>
    <scope>NUCLEOTIDE SEQUENCE [LARGE SCALE GENOMIC DNA]</scope>
    <source>
        <strain evidence="3 4">DSM 15220</strain>
    </source>
</reference>
<protein>
    <submittedName>
        <fullName evidence="3">Uncharacterized protein</fullName>
    </submittedName>
</protein>
<dbReference type="Pfam" id="PF00534">
    <property type="entry name" value="Glycos_transf_1"/>
    <property type="match status" value="1"/>
</dbReference>